<evidence type="ECO:0000256" key="2">
    <source>
        <dbReference type="ARBA" id="ARBA00022553"/>
    </source>
</evidence>
<evidence type="ECO:0000256" key="4">
    <source>
        <dbReference type="ARBA" id="ARBA00022679"/>
    </source>
</evidence>
<keyword evidence="5" id="KW-0598">Phosphotransferase system</keyword>
<dbReference type="PROSITE" id="PS51094">
    <property type="entry name" value="PTS_EIIA_TYPE_2"/>
    <property type="match status" value="1"/>
</dbReference>
<proteinExistence type="predicted"/>
<comment type="caution">
    <text evidence="7">The sequence shown here is derived from an EMBL/GenBank/DDBJ whole genome shotgun (WGS) entry which is preliminary data.</text>
</comment>
<evidence type="ECO:0000256" key="1">
    <source>
        <dbReference type="ARBA" id="ARBA00022448"/>
    </source>
</evidence>
<gene>
    <name evidence="7" type="ORF">DWZ11_03175</name>
</gene>
<dbReference type="Gene3D" id="3.40.930.10">
    <property type="entry name" value="Mannitol-specific EII, Chain A"/>
    <property type="match status" value="1"/>
</dbReference>
<feature type="domain" description="PTS EIIA type-2" evidence="6">
    <location>
        <begin position="5"/>
        <end position="150"/>
    </location>
</feature>
<reference evidence="7 8" key="1">
    <citation type="submission" date="2018-08" db="EMBL/GenBank/DDBJ databases">
        <title>A genome reference for cultivated species of the human gut microbiota.</title>
        <authorList>
            <person name="Zou Y."/>
            <person name="Xue W."/>
            <person name="Luo G."/>
        </authorList>
    </citation>
    <scope>NUCLEOTIDE SEQUENCE [LARGE SCALE GENOMIC DNA]</scope>
    <source>
        <strain evidence="7 8">AF29-2</strain>
    </source>
</reference>
<dbReference type="RefSeq" id="WP_117976237.1">
    <property type="nucleotide sequence ID" value="NZ_QRST01000003.1"/>
</dbReference>
<dbReference type="PROSITE" id="PS00372">
    <property type="entry name" value="PTS_EIIA_TYPE_2_HIS"/>
    <property type="match status" value="1"/>
</dbReference>
<name>A0A411ZXK4_9FIRM</name>
<evidence type="ECO:0000259" key="6">
    <source>
        <dbReference type="PROSITE" id="PS51094"/>
    </source>
</evidence>
<sequence length="150" mass="16448">MDITTVIDEQRINLHLDANNKAEVLDAMGDMLLKAGVLSSKEDFIKDVYFRESEGTTGIGGGIAIPHGKSSSVLKTSLAIARTLKPIEWETLDDKPVQFIILFAVRDVDKTTVHVRLLGEVAGKLADEDITKKLLTTNEPAEIIAIFNED</sequence>
<dbReference type="SUPFAM" id="SSF55804">
    <property type="entry name" value="Phoshotransferase/anion transport protein"/>
    <property type="match status" value="1"/>
</dbReference>
<dbReference type="InterPro" id="IPR004715">
    <property type="entry name" value="PTS_IIA_fruc"/>
</dbReference>
<dbReference type="Pfam" id="PF00359">
    <property type="entry name" value="PTS_EIIA_2"/>
    <property type="match status" value="1"/>
</dbReference>
<dbReference type="InterPro" id="IPR051541">
    <property type="entry name" value="PTS_SugarTrans_NitroReg"/>
</dbReference>
<accession>A0A411ZXK4</accession>
<protein>
    <submittedName>
        <fullName evidence="7">PTS sugar transporter subunit IIA</fullName>
    </submittedName>
</protein>
<dbReference type="GO" id="GO:0016020">
    <property type="term" value="C:membrane"/>
    <property type="evidence" value="ECO:0007669"/>
    <property type="project" value="InterPro"/>
</dbReference>
<keyword evidence="1" id="KW-0813">Transport</keyword>
<dbReference type="Proteomes" id="UP000284662">
    <property type="component" value="Unassembled WGS sequence"/>
</dbReference>
<evidence type="ECO:0000256" key="5">
    <source>
        <dbReference type="ARBA" id="ARBA00022683"/>
    </source>
</evidence>
<evidence type="ECO:0000313" key="7">
    <source>
        <dbReference type="EMBL" id="RGQ07561.1"/>
    </source>
</evidence>
<organism evidence="7 8">
    <name type="scientific">Megamonas rupellensis</name>
    <dbReference type="NCBI Taxonomy" id="491921"/>
    <lineage>
        <taxon>Bacteria</taxon>
        <taxon>Bacillati</taxon>
        <taxon>Bacillota</taxon>
        <taxon>Negativicutes</taxon>
        <taxon>Selenomonadales</taxon>
        <taxon>Selenomonadaceae</taxon>
        <taxon>Megamonas</taxon>
    </lineage>
</organism>
<keyword evidence="3 7" id="KW-0762">Sugar transport</keyword>
<keyword evidence="4" id="KW-0808">Transferase</keyword>
<dbReference type="GO" id="GO:0009401">
    <property type="term" value="P:phosphoenolpyruvate-dependent sugar phosphotransferase system"/>
    <property type="evidence" value="ECO:0007669"/>
    <property type="project" value="UniProtKB-KW"/>
</dbReference>
<dbReference type="GO" id="GO:0008982">
    <property type="term" value="F:protein-N(PI)-phosphohistidine-sugar phosphotransferase activity"/>
    <property type="evidence" value="ECO:0007669"/>
    <property type="project" value="InterPro"/>
</dbReference>
<dbReference type="AlphaFoldDB" id="A0A411ZXK4"/>
<dbReference type="PANTHER" id="PTHR47738">
    <property type="entry name" value="PTS SYSTEM FRUCTOSE-LIKE EIIA COMPONENT-RELATED"/>
    <property type="match status" value="1"/>
</dbReference>
<dbReference type="NCBIfam" id="TIGR00848">
    <property type="entry name" value="fruA"/>
    <property type="match status" value="1"/>
</dbReference>
<evidence type="ECO:0000313" key="8">
    <source>
        <dbReference type="Proteomes" id="UP000284662"/>
    </source>
</evidence>
<dbReference type="InterPro" id="IPR016152">
    <property type="entry name" value="PTrfase/Anion_transptr"/>
</dbReference>
<dbReference type="PANTHER" id="PTHR47738:SF2">
    <property type="entry name" value="PTS SYSTEM FRUCTOSE-LIKE EIIA COMPONENT"/>
    <property type="match status" value="1"/>
</dbReference>
<keyword evidence="2" id="KW-0597">Phosphoprotein</keyword>
<dbReference type="CDD" id="cd00211">
    <property type="entry name" value="PTS_IIA_fru"/>
    <property type="match status" value="1"/>
</dbReference>
<dbReference type="InterPro" id="IPR002178">
    <property type="entry name" value="PTS_EIIA_type-2_dom"/>
</dbReference>
<dbReference type="EMBL" id="QRST01000003">
    <property type="protein sequence ID" value="RGQ07561.1"/>
    <property type="molecule type" value="Genomic_DNA"/>
</dbReference>
<evidence type="ECO:0000256" key="3">
    <source>
        <dbReference type="ARBA" id="ARBA00022597"/>
    </source>
</evidence>